<dbReference type="Proteomes" id="UP000245207">
    <property type="component" value="Unassembled WGS sequence"/>
</dbReference>
<evidence type="ECO:0000313" key="13">
    <source>
        <dbReference type="Proteomes" id="UP000245207"/>
    </source>
</evidence>
<evidence type="ECO:0000256" key="10">
    <source>
        <dbReference type="SAM" id="MobiDB-lite"/>
    </source>
</evidence>
<dbReference type="EMBL" id="PKPP01000760">
    <property type="protein sequence ID" value="PWA88989.1"/>
    <property type="molecule type" value="Genomic_DNA"/>
</dbReference>
<proteinExistence type="inferred from homology"/>
<feature type="region of interest" description="Disordered" evidence="10">
    <location>
        <begin position="283"/>
        <end position="526"/>
    </location>
</feature>
<keyword evidence="2" id="KW-0479">Metal-binding</keyword>
<feature type="compositionally biased region" description="Basic and acidic residues" evidence="10">
    <location>
        <begin position="666"/>
        <end position="677"/>
    </location>
</feature>
<keyword evidence="13" id="KW-1185">Reference proteome</keyword>
<evidence type="ECO:0000256" key="6">
    <source>
        <dbReference type="ARBA" id="ARBA00023125"/>
    </source>
</evidence>
<evidence type="ECO:0000256" key="2">
    <source>
        <dbReference type="ARBA" id="ARBA00022723"/>
    </source>
</evidence>
<keyword evidence="6 12" id="KW-0238">DNA-binding</keyword>
<comment type="similarity">
    <text evidence="9">Belongs to the WRKY group I family.</text>
</comment>
<feature type="domain" description="WRKY" evidence="11">
    <location>
        <begin position="572"/>
        <end position="629"/>
    </location>
</feature>
<evidence type="ECO:0000256" key="4">
    <source>
        <dbReference type="ARBA" id="ARBA00022833"/>
    </source>
</evidence>
<dbReference type="Gene3D" id="2.20.25.80">
    <property type="entry name" value="WRKY domain"/>
    <property type="match status" value="3"/>
</dbReference>
<dbReference type="AlphaFoldDB" id="A0A2U1PTA0"/>
<feature type="compositionally biased region" description="Polar residues" evidence="10">
    <location>
        <begin position="643"/>
        <end position="659"/>
    </location>
</feature>
<feature type="compositionally biased region" description="Basic and acidic residues" evidence="10">
    <location>
        <begin position="306"/>
        <end position="317"/>
    </location>
</feature>
<dbReference type="OrthoDB" id="1918969at2759"/>
<dbReference type="GO" id="GO:0003700">
    <property type="term" value="F:DNA-binding transcription factor activity"/>
    <property type="evidence" value="ECO:0007669"/>
    <property type="project" value="InterPro"/>
</dbReference>
<feature type="compositionally biased region" description="Polar residues" evidence="10">
    <location>
        <begin position="462"/>
        <end position="478"/>
    </location>
</feature>
<feature type="region of interest" description="Disordered" evidence="10">
    <location>
        <begin position="643"/>
        <end position="728"/>
    </location>
</feature>
<feature type="compositionally biased region" description="Polar residues" evidence="10">
    <location>
        <begin position="678"/>
        <end position="689"/>
    </location>
</feature>
<dbReference type="SUPFAM" id="SSF118290">
    <property type="entry name" value="WRKY DNA-binding domain"/>
    <property type="match status" value="3"/>
</dbReference>
<feature type="compositionally biased region" description="Polar residues" evidence="10">
    <location>
        <begin position="406"/>
        <end position="417"/>
    </location>
</feature>
<evidence type="ECO:0000256" key="8">
    <source>
        <dbReference type="ARBA" id="ARBA00023242"/>
    </source>
</evidence>
<dbReference type="InterPro" id="IPR036576">
    <property type="entry name" value="WRKY_dom_sf"/>
</dbReference>
<evidence type="ECO:0000256" key="9">
    <source>
        <dbReference type="ARBA" id="ARBA00061157"/>
    </source>
</evidence>
<dbReference type="SMART" id="SM00774">
    <property type="entry name" value="WRKY"/>
    <property type="match status" value="3"/>
</dbReference>
<feature type="compositionally biased region" description="Polar residues" evidence="10">
    <location>
        <begin position="283"/>
        <end position="302"/>
    </location>
</feature>
<dbReference type="FunFam" id="2.20.25.80:FF:000003">
    <property type="entry name" value="WRKY transcription factor 57"/>
    <property type="match status" value="1"/>
</dbReference>
<name>A0A2U1PTA0_ARTAN</name>
<dbReference type="PANTHER" id="PTHR31221">
    <property type="entry name" value="WRKY TRANSCRIPTION FACTOR PROTEIN 1-RELATED"/>
    <property type="match status" value="1"/>
</dbReference>
<dbReference type="PANTHER" id="PTHR31221:SF125">
    <property type="entry name" value="WRKY TRANSCRIPTION FACTOR 1"/>
    <property type="match status" value="1"/>
</dbReference>
<evidence type="ECO:0000256" key="1">
    <source>
        <dbReference type="ARBA" id="ARBA00004123"/>
    </source>
</evidence>
<accession>A0A2U1PTA0</accession>
<evidence type="ECO:0000256" key="5">
    <source>
        <dbReference type="ARBA" id="ARBA00023015"/>
    </source>
</evidence>
<feature type="compositionally biased region" description="Basic and acidic residues" evidence="10">
    <location>
        <begin position="698"/>
        <end position="719"/>
    </location>
</feature>
<dbReference type="STRING" id="35608.A0A2U1PTA0"/>
<dbReference type="InterPro" id="IPR044810">
    <property type="entry name" value="WRKY_plant"/>
</dbReference>
<dbReference type="GO" id="GO:0046872">
    <property type="term" value="F:metal ion binding"/>
    <property type="evidence" value="ECO:0007669"/>
    <property type="project" value="UniProtKB-KW"/>
</dbReference>
<sequence>MNGEAVEGNFSNETISKCNRDGNEITMMDKAPENLELTNEPKSKDQSSPTKDHSSPTKDQSSPSKDQSSPSKDQSSASKDQTALSDQEIKSESIIAKESHDSGSNASHPNQDGSSTTVLPEKELDSQIHTGSTGSESIQEGNALAIIPKSSPNTSPRTPASEHDRENFIVSLRPEKVLDKLPLRRHADTVSPAAQSDSGVTFSKLPEKPTGDGYNWRKYGQKLVKGNTFVRSYYKCTFSNCPARKQVERSHDGNITEINYLWKHEHPKPPHTLLKGSAFVLPVQSTGSDEPSMTTSEGNSSVLPAKSHDPEASETETRQLQVVPSSQNVAEVAVSRSNDMRSEVNNDVSSDSKRQSRIMVGRKARESCLVSNETTSKCNRDGNEITMMDKAPENLELTNEPKSKDQSSPTKDQSSPTKDQSSPSKDQSSPSKDQSSPSKDQTALSDQEIKSESVIAKESHDSGSNASHPNQEGSSTTVLPEKELDSQIHTGSTVSESVQEGNALAIIPKNSPNTSPRTPASEHDRENFIVSLRPEKVLDKLPLRRHADTVSSAAQSDSGVTFSKLPEKPTGDGYNWRKYGQKLVKGNTFVRSYYKCTFSNCPARKQVERSHDGNITEINYLWKHEHPKPPHTLLKGSAFVLPVQSTGSDEPSMTTSEGHSSVLPAKSHDPEASETETRQLQVVPSSQNVAEVAVSRSNDMRSEVNNDVSSDSKRQKRDGSNMNEGISTKTNCEPRVVVQTTSAVDIINDGFRWRKYGQKLVKGNPNPRSYYRCSSAGCPAKKHVERASHDEKMVITTYEGRHDHDMPAAGRTVTPNMSGTGTGTTSVDNDGSRPTESGAMDMVLHVSAT</sequence>
<dbReference type="Pfam" id="PF03106">
    <property type="entry name" value="WRKY"/>
    <property type="match status" value="3"/>
</dbReference>
<dbReference type="GO" id="GO:0043565">
    <property type="term" value="F:sequence-specific DNA binding"/>
    <property type="evidence" value="ECO:0007669"/>
    <property type="project" value="InterPro"/>
</dbReference>
<dbReference type="GO" id="GO:0005634">
    <property type="term" value="C:nucleus"/>
    <property type="evidence" value="ECO:0007669"/>
    <property type="project" value="UniProtKB-SubCell"/>
</dbReference>
<keyword evidence="5" id="KW-0805">Transcription regulation</keyword>
<keyword evidence="8" id="KW-0539">Nucleus</keyword>
<feature type="region of interest" description="Disordered" evidence="10">
    <location>
        <begin position="1"/>
        <end position="165"/>
    </location>
</feature>
<evidence type="ECO:0000256" key="7">
    <source>
        <dbReference type="ARBA" id="ARBA00023163"/>
    </source>
</evidence>
<comment type="subcellular location">
    <subcellularLocation>
        <location evidence="1">Nucleus</location>
    </subcellularLocation>
</comment>
<feature type="compositionally biased region" description="Polar residues" evidence="10">
    <location>
        <begin position="813"/>
        <end position="835"/>
    </location>
</feature>
<feature type="compositionally biased region" description="Low complexity" evidence="10">
    <location>
        <begin position="418"/>
        <end position="441"/>
    </location>
</feature>
<feature type="compositionally biased region" description="Basic and acidic residues" evidence="10">
    <location>
        <begin position="338"/>
        <end position="354"/>
    </location>
</feature>
<comment type="caution">
    <text evidence="12">The sequence shown here is derived from an EMBL/GenBank/DDBJ whole genome shotgun (WGS) entry which is preliminary data.</text>
</comment>
<evidence type="ECO:0000256" key="3">
    <source>
        <dbReference type="ARBA" id="ARBA00022737"/>
    </source>
</evidence>
<dbReference type="PROSITE" id="PS50811">
    <property type="entry name" value="WRKY"/>
    <property type="match status" value="3"/>
</dbReference>
<feature type="compositionally biased region" description="Low complexity" evidence="10">
    <location>
        <begin position="58"/>
        <end position="81"/>
    </location>
</feature>
<keyword evidence="7" id="KW-0804">Transcription</keyword>
<keyword evidence="4" id="KW-0862">Zinc</keyword>
<feature type="domain" description="WRKY" evidence="11">
    <location>
        <begin position="742"/>
        <end position="807"/>
    </location>
</feature>
<feature type="compositionally biased region" description="Polar residues" evidence="10">
    <location>
        <begin position="102"/>
        <end position="118"/>
    </location>
</feature>
<feature type="compositionally biased region" description="Polar residues" evidence="10">
    <location>
        <begin position="487"/>
        <end position="500"/>
    </location>
</feature>
<evidence type="ECO:0000313" key="12">
    <source>
        <dbReference type="EMBL" id="PWA88989.1"/>
    </source>
</evidence>
<protein>
    <submittedName>
        <fullName evidence="12">DNA-binding WRKY</fullName>
    </submittedName>
</protein>
<keyword evidence="3" id="KW-0677">Repeat</keyword>
<feature type="compositionally biased region" description="Basic and acidic residues" evidence="10">
    <location>
        <begin position="87"/>
        <end position="101"/>
    </location>
</feature>
<feature type="compositionally biased region" description="Polar residues" evidence="10">
    <location>
        <begin position="318"/>
        <end position="329"/>
    </location>
</feature>
<feature type="region of interest" description="Disordered" evidence="10">
    <location>
        <begin position="802"/>
        <end position="849"/>
    </location>
</feature>
<evidence type="ECO:0000259" key="11">
    <source>
        <dbReference type="PROSITE" id="PS50811"/>
    </source>
</evidence>
<feature type="compositionally biased region" description="Polar residues" evidence="10">
    <location>
        <begin position="127"/>
        <end position="140"/>
    </location>
</feature>
<feature type="compositionally biased region" description="Basic and acidic residues" evidence="10">
    <location>
        <begin position="447"/>
        <end position="461"/>
    </location>
</feature>
<dbReference type="InterPro" id="IPR003657">
    <property type="entry name" value="WRKY_dom"/>
</dbReference>
<gene>
    <name evidence="12" type="ORF">CTI12_AA115840</name>
</gene>
<feature type="compositionally biased region" description="Polar residues" evidence="10">
    <location>
        <begin position="192"/>
        <end position="201"/>
    </location>
</feature>
<dbReference type="FunFam" id="2.20.25.80:FF:000006">
    <property type="entry name" value="WRKY transcription factor"/>
    <property type="match status" value="2"/>
</dbReference>
<feature type="domain" description="WRKY" evidence="11">
    <location>
        <begin position="212"/>
        <end position="269"/>
    </location>
</feature>
<reference evidence="12 13" key="1">
    <citation type="journal article" date="2018" name="Mol. Plant">
        <title>The genome of Artemisia annua provides insight into the evolution of Asteraceae family and artemisinin biosynthesis.</title>
        <authorList>
            <person name="Shen Q."/>
            <person name="Zhang L."/>
            <person name="Liao Z."/>
            <person name="Wang S."/>
            <person name="Yan T."/>
            <person name="Shi P."/>
            <person name="Liu M."/>
            <person name="Fu X."/>
            <person name="Pan Q."/>
            <person name="Wang Y."/>
            <person name="Lv Z."/>
            <person name="Lu X."/>
            <person name="Zhang F."/>
            <person name="Jiang W."/>
            <person name="Ma Y."/>
            <person name="Chen M."/>
            <person name="Hao X."/>
            <person name="Li L."/>
            <person name="Tang Y."/>
            <person name="Lv G."/>
            <person name="Zhou Y."/>
            <person name="Sun X."/>
            <person name="Brodelius P.E."/>
            <person name="Rose J.K.C."/>
            <person name="Tang K."/>
        </authorList>
    </citation>
    <scope>NUCLEOTIDE SEQUENCE [LARGE SCALE GENOMIC DNA]</scope>
    <source>
        <strain evidence="13">cv. Huhao1</strain>
        <tissue evidence="12">Leaf</tissue>
    </source>
</reference>
<organism evidence="12 13">
    <name type="scientific">Artemisia annua</name>
    <name type="common">Sweet wormwood</name>
    <dbReference type="NCBI Taxonomy" id="35608"/>
    <lineage>
        <taxon>Eukaryota</taxon>
        <taxon>Viridiplantae</taxon>
        <taxon>Streptophyta</taxon>
        <taxon>Embryophyta</taxon>
        <taxon>Tracheophyta</taxon>
        <taxon>Spermatophyta</taxon>
        <taxon>Magnoliopsida</taxon>
        <taxon>eudicotyledons</taxon>
        <taxon>Gunneridae</taxon>
        <taxon>Pentapetalae</taxon>
        <taxon>asterids</taxon>
        <taxon>campanulids</taxon>
        <taxon>Asterales</taxon>
        <taxon>Asteraceae</taxon>
        <taxon>Asteroideae</taxon>
        <taxon>Anthemideae</taxon>
        <taxon>Artemisiinae</taxon>
        <taxon>Artemisia</taxon>
    </lineage>
</organism>
<feature type="region of interest" description="Disordered" evidence="10">
    <location>
        <begin position="189"/>
        <end position="210"/>
    </location>
</feature>
<feature type="compositionally biased region" description="Basic and acidic residues" evidence="10">
    <location>
        <begin position="39"/>
        <end position="56"/>
    </location>
</feature>